<feature type="transmembrane region" description="Helical" evidence="5">
    <location>
        <begin position="435"/>
        <end position="457"/>
    </location>
</feature>
<name>A0A9P0CUA5_9CUCU</name>
<evidence type="ECO:0000259" key="6">
    <source>
        <dbReference type="PROSITE" id="PS50850"/>
    </source>
</evidence>
<feature type="transmembrane region" description="Helical" evidence="5">
    <location>
        <begin position="84"/>
        <end position="104"/>
    </location>
</feature>
<sequence length="471" mass="53398">MPEVKVDDDKFAEQAVDLLNNDPINLKPDKRFGKRHVQVVNISFLIFVAYYSRNSLSVAIVAMNDRNSTINPNIPTYDWHNKNIIQSAFSFGYVPAQIIFSLFPSRFDTKWFAIPLFACCSISGIATPTVVYWFKDKGIMVMRVIQGLCQGFVFPTIQLLLCQWVPPNERARLCGGVYTARPIATVLSMFISGHIAGSWYGWPWIFYISNALGLVWCLSYFLFSYDNPASHPSISADERQYIHKSIGHENKNRKIPWKDIVTSVPFWALVVAQAGFNWGFWTQQTQMPMYMKYVMKFDIESSGTLSALPYLVQWFLSYFFNFLSDYLINRKIWSIDTARKTMNSIGVFGPAISFILLQNCGPDESTKAVILLVFGVALNGACFCGFMINYMDVSPSFASLLMGVSNGACQTAGFLAPLFVQAIVKHERNHDEWKYVFYTAAGIYIVAGLTFIFFGSGKIQPWNSGKKIRDK</sequence>
<dbReference type="InterPro" id="IPR020846">
    <property type="entry name" value="MFS_dom"/>
</dbReference>
<feature type="transmembrane region" description="Helical" evidence="5">
    <location>
        <begin position="173"/>
        <end position="192"/>
    </location>
</feature>
<dbReference type="Gene3D" id="1.20.1250.20">
    <property type="entry name" value="MFS general substrate transporter like domains"/>
    <property type="match status" value="2"/>
</dbReference>
<dbReference type="Pfam" id="PF07690">
    <property type="entry name" value="MFS_1"/>
    <property type="match status" value="1"/>
</dbReference>
<feature type="transmembrane region" description="Helical" evidence="5">
    <location>
        <begin position="111"/>
        <end position="134"/>
    </location>
</feature>
<feature type="transmembrane region" description="Helical" evidence="5">
    <location>
        <begin position="400"/>
        <end position="423"/>
    </location>
</feature>
<evidence type="ECO:0000256" key="1">
    <source>
        <dbReference type="ARBA" id="ARBA00004141"/>
    </source>
</evidence>
<evidence type="ECO:0000256" key="2">
    <source>
        <dbReference type="ARBA" id="ARBA00022692"/>
    </source>
</evidence>
<dbReference type="PROSITE" id="PS00217">
    <property type="entry name" value="SUGAR_TRANSPORT_2"/>
    <property type="match status" value="1"/>
</dbReference>
<keyword evidence="3 5" id="KW-1133">Transmembrane helix</keyword>
<dbReference type="PANTHER" id="PTHR11662">
    <property type="entry name" value="SOLUTE CARRIER FAMILY 17"/>
    <property type="match status" value="1"/>
</dbReference>
<organism evidence="7 8">
    <name type="scientific">Psylliodes chrysocephalus</name>
    <dbReference type="NCBI Taxonomy" id="3402493"/>
    <lineage>
        <taxon>Eukaryota</taxon>
        <taxon>Metazoa</taxon>
        <taxon>Ecdysozoa</taxon>
        <taxon>Arthropoda</taxon>
        <taxon>Hexapoda</taxon>
        <taxon>Insecta</taxon>
        <taxon>Pterygota</taxon>
        <taxon>Neoptera</taxon>
        <taxon>Endopterygota</taxon>
        <taxon>Coleoptera</taxon>
        <taxon>Polyphaga</taxon>
        <taxon>Cucujiformia</taxon>
        <taxon>Chrysomeloidea</taxon>
        <taxon>Chrysomelidae</taxon>
        <taxon>Galerucinae</taxon>
        <taxon>Alticini</taxon>
        <taxon>Psylliodes</taxon>
    </lineage>
</organism>
<evidence type="ECO:0000313" key="8">
    <source>
        <dbReference type="Proteomes" id="UP001153636"/>
    </source>
</evidence>
<dbReference type="SUPFAM" id="SSF103473">
    <property type="entry name" value="MFS general substrate transporter"/>
    <property type="match status" value="1"/>
</dbReference>
<dbReference type="GO" id="GO:0016020">
    <property type="term" value="C:membrane"/>
    <property type="evidence" value="ECO:0007669"/>
    <property type="project" value="UniProtKB-SubCell"/>
</dbReference>
<dbReference type="Proteomes" id="UP001153636">
    <property type="component" value="Chromosome 18"/>
</dbReference>
<dbReference type="InterPro" id="IPR036259">
    <property type="entry name" value="MFS_trans_sf"/>
</dbReference>
<feature type="transmembrane region" description="Helical" evidence="5">
    <location>
        <begin position="260"/>
        <end position="281"/>
    </location>
</feature>
<feature type="transmembrane region" description="Helical" evidence="5">
    <location>
        <begin position="369"/>
        <end position="388"/>
    </location>
</feature>
<feature type="transmembrane region" description="Helical" evidence="5">
    <location>
        <begin position="140"/>
        <end position="161"/>
    </location>
</feature>
<protein>
    <recommendedName>
        <fullName evidence="6">Major facilitator superfamily (MFS) profile domain-containing protein</fullName>
    </recommendedName>
</protein>
<keyword evidence="8" id="KW-1185">Reference proteome</keyword>
<evidence type="ECO:0000256" key="3">
    <source>
        <dbReference type="ARBA" id="ARBA00022989"/>
    </source>
</evidence>
<evidence type="ECO:0000256" key="5">
    <source>
        <dbReference type="SAM" id="Phobius"/>
    </source>
</evidence>
<dbReference type="PANTHER" id="PTHR11662:SF280">
    <property type="entry name" value="FI21844P1-RELATED"/>
    <property type="match status" value="1"/>
</dbReference>
<comment type="subcellular location">
    <subcellularLocation>
        <location evidence="1">Membrane</location>
        <topology evidence="1">Multi-pass membrane protein</topology>
    </subcellularLocation>
</comment>
<dbReference type="PROSITE" id="PS50850">
    <property type="entry name" value="MFS"/>
    <property type="match status" value="1"/>
</dbReference>
<reference evidence="7" key="1">
    <citation type="submission" date="2022-01" db="EMBL/GenBank/DDBJ databases">
        <authorList>
            <person name="King R."/>
        </authorList>
    </citation>
    <scope>NUCLEOTIDE SEQUENCE</scope>
</reference>
<dbReference type="GO" id="GO:0006820">
    <property type="term" value="P:monoatomic anion transport"/>
    <property type="evidence" value="ECO:0007669"/>
    <property type="project" value="TreeGrafter"/>
</dbReference>
<dbReference type="OrthoDB" id="2985014at2759"/>
<dbReference type="InterPro" id="IPR011701">
    <property type="entry name" value="MFS"/>
</dbReference>
<dbReference type="InterPro" id="IPR005829">
    <property type="entry name" value="Sugar_transporter_CS"/>
</dbReference>
<dbReference type="InterPro" id="IPR050382">
    <property type="entry name" value="MFS_Na/Anion_cotransporter"/>
</dbReference>
<keyword evidence="4 5" id="KW-0472">Membrane</keyword>
<dbReference type="FunFam" id="1.20.1250.20:FF:000532">
    <property type="entry name" value="SLC (SoLute Carrier) homolog"/>
    <property type="match status" value="1"/>
</dbReference>
<feature type="transmembrane region" description="Helical" evidence="5">
    <location>
        <begin position="204"/>
        <end position="223"/>
    </location>
</feature>
<gene>
    <name evidence="7" type="ORF">PSYICH_LOCUS5956</name>
</gene>
<keyword evidence="2 5" id="KW-0812">Transmembrane</keyword>
<accession>A0A9P0CUA5</accession>
<proteinExistence type="predicted"/>
<feature type="domain" description="Major facilitator superfamily (MFS) profile" evidence="6">
    <location>
        <begin position="38"/>
        <end position="459"/>
    </location>
</feature>
<feature type="transmembrane region" description="Helical" evidence="5">
    <location>
        <begin position="301"/>
        <end position="320"/>
    </location>
</feature>
<feature type="transmembrane region" description="Helical" evidence="5">
    <location>
        <begin position="39"/>
        <end position="64"/>
    </location>
</feature>
<evidence type="ECO:0000313" key="7">
    <source>
        <dbReference type="EMBL" id="CAH1104807.1"/>
    </source>
</evidence>
<dbReference type="GO" id="GO:0022857">
    <property type="term" value="F:transmembrane transporter activity"/>
    <property type="evidence" value="ECO:0007669"/>
    <property type="project" value="InterPro"/>
</dbReference>
<dbReference type="AlphaFoldDB" id="A0A9P0CUA5"/>
<dbReference type="EMBL" id="OV651830">
    <property type="protein sequence ID" value="CAH1104807.1"/>
    <property type="molecule type" value="Genomic_DNA"/>
</dbReference>
<evidence type="ECO:0000256" key="4">
    <source>
        <dbReference type="ARBA" id="ARBA00023136"/>
    </source>
</evidence>